<reference evidence="4" key="1">
    <citation type="submission" date="2013-12" db="EMBL/GenBank/DDBJ databases">
        <title>The Genome Sequence of Aphanomyces invadans NJM9701.</title>
        <authorList>
            <consortium name="The Broad Institute Genomics Platform"/>
            <person name="Russ C."/>
            <person name="Tyler B."/>
            <person name="van West P."/>
            <person name="Dieguez-Uribeondo J."/>
            <person name="Young S.K."/>
            <person name="Zeng Q."/>
            <person name="Gargeya S."/>
            <person name="Fitzgerald M."/>
            <person name="Abouelleil A."/>
            <person name="Alvarado L."/>
            <person name="Chapman S.B."/>
            <person name="Gainer-Dewar J."/>
            <person name="Goldberg J."/>
            <person name="Griggs A."/>
            <person name="Gujja S."/>
            <person name="Hansen M."/>
            <person name="Howarth C."/>
            <person name="Imamovic A."/>
            <person name="Ireland A."/>
            <person name="Larimer J."/>
            <person name="McCowan C."/>
            <person name="Murphy C."/>
            <person name="Pearson M."/>
            <person name="Poon T.W."/>
            <person name="Priest M."/>
            <person name="Roberts A."/>
            <person name="Saif S."/>
            <person name="Shea T."/>
            <person name="Sykes S."/>
            <person name="Wortman J."/>
            <person name="Nusbaum C."/>
            <person name="Birren B."/>
        </authorList>
    </citation>
    <scope>NUCLEOTIDE SEQUENCE [LARGE SCALE GENOMIC DNA]</scope>
    <source>
        <strain evidence="4">NJM9701</strain>
    </source>
</reference>
<evidence type="ECO:0000259" key="3">
    <source>
        <dbReference type="SMART" id="SM00475"/>
    </source>
</evidence>
<dbReference type="InterPro" id="IPR002421">
    <property type="entry name" value="5-3_exonuclease"/>
</dbReference>
<dbReference type="PANTHER" id="PTHR42646:SF2">
    <property type="entry name" value="5'-3' EXONUCLEASE FAMILY PROTEIN"/>
    <property type="match status" value="1"/>
</dbReference>
<dbReference type="GeneID" id="20086067"/>
<dbReference type="InterPro" id="IPR020046">
    <property type="entry name" value="5-3_exonucl_a-hlix_arch_N"/>
</dbReference>
<dbReference type="Gene3D" id="3.40.50.1010">
    <property type="entry name" value="5'-nuclease"/>
    <property type="match status" value="1"/>
</dbReference>
<dbReference type="GO" id="GO:0003677">
    <property type="term" value="F:DNA binding"/>
    <property type="evidence" value="ECO:0007669"/>
    <property type="project" value="InterPro"/>
</dbReference>
<dbReference type="SUPFAM" id="SSF47807">
    <property type="entry name" value="5' to 3' exonuclease, C-terminal subdomain"/>
    <property type="match status" value="1"/>
</dbReference>
<dbReference type="InterPro" id="IPR029060">
    <property type="entry name" value="PIN-like_dom_sf"/>
</dbReference>
<evidence type="ECO:0000256" key="1">
    <source>
        <dbReference type="ARBA" id="ARBA00022722"/>
    </source>
</evidence>
<dbReference type="GO" id="GO:0017108">
    <property type="term" value="F:5'-flap endonuclease activity"/>
    <property type="evidence" value="ECO:0007669"/>
    <property type="project" value="InterPro"/>
</dbReference>
<proteinExistence type="predicted"/>
<dbReference type="RefSeq" id="XP_008873191.1">
    <property type="nucleotide sequence ID" value="XM_008874969.1"/>
</dbReference>
<accession>A0A024TXG3</accession>
<dbReference type="SMART" id="SM00475">
    <property type="entry name" value="53EXOc"/>
    <property type="match status" value="1"/>
</dbReference>
<keyword evidence="1" id="KW-0540">Nuclease</keyword>
<gene>
    <name evidence="4" type="ORF">H310_09017</name>
</gene>
<dbReference type="EMBL" id="KI913970">
    <property type="protein sequence ID" value="ETV98316.1"/>
    <property type="molecule type" value="Genomic_DNA"/>
</dbReference>
<sequence length="336" mass="37832">MQVRRSVRGLGQAAHFSTTPASRWWDWTRLTAWFSPTRPAEPSTHHAVEPETCVFVDGNNLLYAKYSPTCTQTLSNGVAIGATLGFLQELTHVMEKMHPHRLCVFFDTPVITHRKKNDPTYKANRDRMDDALRRQFPLTISLMQDFAVPVVQVPGIEADDMIASYTKASIESGYEVVIVSNDSDFFQLVRSAPPRVSLYKFRTRWWMEQDDVLQLIGGESPKLHPDLRALRGDQWGKSPGLPGGISKELAVDLVVRAGGLLPLLDHLDHVEDDALRRRLLDARDMLTRAFHASKLDDSMPLSTPLQNMSIRRINLAKLADMLGNPAAHFQSLVQKV</sequence>
<keyword evidence="2" id="KW-0378">Hydrolase</keyword>
<organism evidence="4">
    <name type="scientific">Aphanomyces invadans</name>
    <dbReference type="NCBI Taxonomy" id="157072"/>
    <lineage>
        <taxon>Eukaryota</taxon>
        <taxon>Sar</taxon>
        <taxon>Stramenopiles</taxon>
        <taxon>Oomycota</taxon>
        <taxon>Saprolegniomycetes</taxon>
        <taxon>Saprolegniales</taxon>
        <taxon>Verrucalvaceae</taxon>
        <taxon>Aphanomyces</taxon>
    </lineage>
</organism>
<feature type="domain" description="5'-3' exonuclease" evidence="3">
    <location>
        <begin position="49"/>
        <end position="311"/>
    </location>
</feature>
<dbReference type="AlphaFoldDB" id="A0A024TXG3"/>
<evidence type="ECO:0000313" key="4">
    <source>
        <dbReference type="EMBL" id="ETV98316.1"/>
    </source>
</evidence>
<dbReference type="GO" id="GO:0008409">
    <property type="term" value="F:5'-3' exonuclease activity"/>
    <property type="evidence" value="ECO:0007669"/>
    <property type="project" value="InterPro"/>
</dbReference>
<dbReference type="Pfam" id="PF02739">
    <property type="entry name" value="5_3_exonuc_N"/>
    <property type="match status" value="1"/>
</dbReference>
<dbReference type="InterPro" id="IPR036279">
    <property type="entry name" value="5-3_exonuclease_C_sf"/>
</dbReference>
<evidence type="ECO:0000256" key="2">
    <source>
        <dbReference type="ARBA" id="ARBA00022801"/>
    </source>
</evidence>
<dbReference type="OrthoDB" id="275278at2759"/>
<name>A0A024TXG3_9STRA</name>
<dbReference type="SUPFAM" id="SSF88723">
    <property type="entry name" value="PIN domain-like"/>
    <property type="match status" value="1"/>
</dbReference>
<dbReference type="PANTHER" id="PTHR42646">
    <property type="entry name" value="FLAP ENDONUCLEASE XNI"/>
    <property type="match status" value="1"/>
</dbReference>
<dbReference type="InterPro" id="IPR038969">
    <property type="entry name" value="FEN"/>
</dbReference>
<dbReference type="GO" id="GO:0033567">
    <property type="term" value="P:DNA replication, Okazaki fragment processing"/>
    <property type="evidence" value="ECO:0007669"/>
    <property type="project" value="InterPro"/>
</dbReference>
<dbReference type="VEuPathDB" id="FungiDB:H310_09017"/>
<dbReference type="eggNOG" id="ENOG502QSF6">
    <property type="taxonomic scope" value="Eukaryota"/>
</dbReference>
<dbReference type="Gene3D" id="1.10.150.20">
    <property type="entry name" value="5' to 3' exonuclease, C-terminal subdomain"/>
    <property type="match status" value="1"/>
</dbReference>
<dbReference type="STRING" id="157072.A0A024TXG3"/>
<dbReference type="CDD" id="cd09859">
    <property type="entry name" value="PIN_53EXO"/>
    <property type="match status" value="1"/>
</dbReference>
<protein>
    <recommendedName>
        <fullName evidence="3">5'-3' exonuclease domain-containing protein</fullName>
    </recommendedName>
</protein>